<evidence type="ECO:0008006" key="3">
    <source>
        <dbReference type="Google" id="ProtNLM"/>
    </source>
</evidence>
<dbReference type="STRING" id="631362.Thi970DRAFT_02855"/>
<gene>
    <name evidence="1" type="ORF">Thi970DRAFT_02855</name>
</gene>
<dbReference type="HOGENOM" id="CLU_071564_0_0_6"/>
<dbReference type="EMBL" id="JH603169">
    <property type="protein sequence ID" value="EIC22583.1"/>
    <property type="molecule type" value="Genomic_DNA"/>
</dbReference>
<dbReference type="RefSeq" id="WP_009149502.1">
    <property type="nucleotide sequence ID" value="NZ_CP121471.1"/>
</dbReference>
<dbReference type="Proteomes" id="UP000002964">
    <property type="component" value="Unassembled WGS sequence"/>
</dbReference>
<accession>H8Z1V5</accession>
<reference evidence="1 2" key="2">
    <citation type="submission" date="2011-11" db="EMBL/GenBank/DDBJ databases">
        <authorList>
            <consortium name="US DOE Joint Genome Institute"/>
            <person name="Lucas S."/>
            <person name="Han J."/>
            <person name="Lapidus A."/>
            <person name="Cheng J.-F."/>
            <person name="Goodwin L."/>
            <person name="Pitluck S."/>
            <person name="Peters L."/>
            <person name="Ovchinnikova G."/>
            <person name="Zhang X."/>
            <person name="Detter J.C."/>
            <person name="Han C."/>
            <person name="Tapia R."/>
            <person name="Land M."/>
            <person name="Hauser L."/>
            <person name="Kyrpides N."/>
            <person name="Ivanova N."/>
            <person name="Pagani I."/>
            <person name="Vogl K."/>
            <person name="Liu Z."/>
            <person name="Overmann J."/>
            <person name="Frigaard N.-U."/>
            <person name="Bryant D."/>
            <person name="Woyke T."/>
        </authorList>
    </citation>
    <scope>NUCLEOTIDE SEQUENCE [LARGE SCALE GENOMIC DNA]</scope>
    <source>
        <strain evidence="1 2">970</strain>
    </source>
</reference>
<dbReference type="AlphaFoldDB" id="H8Z1V5"/>
<proteinExistence type="predicted"/>
<organism evidence="1 2">
    <name type="scientific">Thiorhodovibrio frisius</name>
    <dbReference type="NCBI Taxonomy" id="631362"/>
    <lineage>
        <taxon>Bacteria</taxon>
        <taxon>Pseudomonadati</taxon>
        <taxon>Pseudomonadota</taxon>
        <taxon>Gammaproteobacteria</taxon>
        <taxon>Chromatiales</taxon>
        <taxon>Chromatiaceae</taxon>
        <taxon>Thiorhodovibrio</taxon>
    </lineage>
</organism>
<dbReference type="eggNOG" id="COG0438">
    <property type="taxonomic scope" value="Bacteria"/>
</dbReference>
<protein>
    <recommendedName>
        <fullName evidence="3">Glycosyltransferase</fullName>
    </recommendedName>
</protein>
<keyword evidence="2" id="KW-1185">Reference proteome</keyword>
<reference evidence="2" key="1">
    <citation type="submission" date="2011-06" db="EMBL/GenBank/DDBJ databases">
        <authorList>
            <consortium name="US DOE Joint Genome Institute (JGI-PGF)"/>
            <person name="Lucas S."/>
            <person name="Han J."/>
            <person name="Lapidus A."/>
            <person name="Cheng J.-F."/>
            <person name="Goodwin L."/>
            <person name="Pitluck S."/>
            <person name="Peters L."/>
            <person name="Land M.L."/>
            <person name="Hauser L."/>
            <person name="Vogl K."/>
            <person name="Liu Z."/>
            <person name="Overmann J."/>
            <person name="Frigaard N.-U."/>
            <person name="Bryant D.A."/>
            <person name="Woyke T.J."/>
        </authorList>
    </citation>
    <scope>NUCLEOTIDE SEQUENCE [LARGE SCALE GENOMIC DNA]</scope>
    <source>
        <strain evidence="2">970</strain>
    </source>
</reference>
<sequence length="292" mass="33276">MFVHLIEERPNPSTDYFVRPALPADGRPIQCHQFGQPLPDPTDLIGATVVLVRYVPPAWARLIERHRARLGELIYFMDDDLFDLAAAKGTPWRYRLKLARLATWRQHWLQRHKARLWVSTPYLQAKYAHWNPERLLPAPLPAPDSAVGGNIRVFYHGSASHQAEIDWLYPVMQTALDAEPRLSFEIIGTAKVNRRYRRLPRTTVVHPMSWPTYQCFLATPGRHIGLAPLLDNPFNRARSCTKFFDITRAGAIGIYAAGSVCDELIQSNQDGLLIPMIAERWVDAILGLAQRS</sequence>
<evidence type="ECO:0000313" key="1">
    <source>
        <dbReference type="EMBL" id="EIC22583.1"/>
    </source>
</evidence>
<name>H8Z1V5_9GAMM</name>
<evidence type="ECO:0000313" key="2">
    <source>
        <dbReference type="Proteomes" id="UP000002964"/>
    </source>
</evidence>